<dbReference type="Proteomes" id="UP000239724">
    <property type="component" value="Unassembled WGS sequence"/>
</dbReference>
<evidence type="ECO:0000313" key="3">
    <source>
        <dbReference type="Proteomes" id="UP000239724"/>
    </source>
</evidence>
<evidence type="ECO:0000256" key="1">
    <source>
        <dbReference type="SAM" id="Phobius"/>
    </source>
</evidence>
<dbReference type="EMBL" id="NHRY01000252">
    <property type="protein sequence ID" value="PPQ27891.1"/>
    <property type="molecule type" value="Genomic_DNA"/>
</dbReference>
<dbReference type="RefSeq" id="WP_104521764.1">
    <property type="nucleotide sequence ID" value="NZ_NHRY01000252.1"/>
</dbReference>
<feature type="transmembrane region" description="Helical" evidence="1">
    <location>
        <begin position="69"/>
        <end position="86"/>
    </location>
</feature>
<dbReference type="AlphaFoldDB" id="A0A2S6MZU9"/>
<keyword evidence="1" id="KW-0472">Membrane</keyword>
<gene>
    <name evidence="2" type="ORF">CCS01_26135</name>
</gene>
<accession>A0A2S6MZU9</accession>
<sequence>MAPAGTSKTEDPKAQLRRLRQEVDALTADRVSPAVADLTARAQHTLNETTTVVRDQTHVVSEQIRQNPFVAIAIGVAAGFVLSRIIRR</sequence>
<name>A0A2S6MZU9_RHOGL</name>
<proteinExistence type="predicted"/>
<evidence type="ECO:0000313" key="2">
    <source>
        <dbReference type="EMBL" id="PPQ27891.1"/>
    </source>
</evidence>
<protein>
    <recommendedName>
        <fullName evidence="4">DUF883 domain-containing protein</fullName>
    </recommendedName>
</protein>
<comment type="caution">
    <text evidence="2">The sequence shown here is derived from an EMBL/GenBank/DDBJ whole genome shotgun (WGS) entry which is preliminary data.</text>
</comment>
<evidence type="ECO:0008006" key="4">
    <source>
        <dbReference type="Google" id="ProtNLM"/>
    </source>
</evidence>
<organism evidence="2 3">
    <name type="scientific">Rhodopila globiformis</name>
    <name type="common">Rhodopseudomonas globiformis</name>
    <dbReference type="NCBI Taxonomy" id="1071"/>
    <lineage>
        <taxon>Bacteria</taxon>
        <taxon>Pseudomonadati</taxon>
        <taxon>Pseudomonadota</taxon>
        <taxon>Alphaproteobacteria</taxon>
        <taxon>Acetobacterales</taxon>
        <taxon>Acetobacteraceae</taxon>
        <taxon>Rhodopila</taxon>
    </lineage>
</organism>
<reference evidence="2 3" key="1">
    <citation type="journal article" date="2018" name="Arch. Microbiol.">
        <title>New insights into the metabolic potential of the phototrophic purple bacterium Rhodopila globiformis DSM 161(T) from its draft genome sequence and evidence for a vanadium-dependent nitrogenase.</title>
        <authorList>
            <person name="Imhoff J.F."/>
            <person name="Rahn T."/>
            <person name="Kunzel S."/>
            <person name="Neulinger S.C."/>
        </authorList>
    </citation>
    <scope>NUCLEOTIDE SEQUENCE [LARGE SCALE GENOMIC DNA]</scope>
    <source>
        <strain evidence="2 3">DSM 161</strain>
    </source>
</reference>
<keyword evidence="1" id="KW-1133">Transmembrane helix</keyword>
<keyword evidence="1" id="KW-0812">Transmembrane</keyword>
<keyword evidence="3" id="KW-1185">Reference proteome</keyword>